<dbReference type="SUPFAM" id="SSF102114">
    <property type="entry name" value="Radical SAM enzymes"/>
    <property type="match status" value="1"/>
</dbReference>
<evidence type="ECO:0000256" key="4">
    <source>
        <dbReference type="ARBA" id="ARBA00023014"/>
    </source>
</evidence>
<dbReference type="Proteomes" id="UP000239352">
    <property type="component" value="Unassembled WGS sequence"/>
</dbReference>
<dbReference type="Pfam" id="PF13186">
    <property type="entry name" value="SPASM"/>
    <property type="match status" value="1"/>
</dbReference>
<feature type="domain" description="4Fe4S-binding SPASM" evidence="6">
    <location>
        <begin position="187"/>
        <end position="255"/>
    </location>
</feature>
<keyword evidence="3" id="KW-0408">Iron</keyword>
<evidence type="ECO:0000313" key="8">
    <source>
        <dbReference type="Proteomes" id="UP000239352"/>
    </source>
</evidence>
<dbReference type="SFLD" id="SFLDS00029">
    <property type="entry name" value="Radical_SAM"/>
    <property type="match status" value="1"/>
</dbReference>
<dbReference type="Pfam" id="PF04055">
    <property type="entry name" value="Radical_SAM"/>
    <property type="match status" value="1"/>
</dbReference>
<dbReference type="SFLD" id="SFLDG01216">
    <property type="entry name" value="thioether_bond_formation_requi"/>
    <property type="match status" value="1"/>
</dbReference>
<evidence type="ECO:0000256" key="2">
    <source>
        <dbReference type="ARBA" id="ARBA00022723"/>
    </source>
</evidence>
<dbReference type="SFLD" id="SFLDG01067">
    <property type="entry name" value="SPASM/twitch_domain_containing"/>
    <property type="match status" value="1"/>
</dbReference>
<reference evidence="7 8" key="1">
    <citation type="submission" date="2018-03" db="EMBL/GenBank/DDBJ databases">
        <title>Actinopolyspora mortivallis from Sahara, screening for active biomolecules.</title>
        <authorList>
            <person name="Selama O."/>
            <person name="Wellington E.M.H."/>
            <person name="Hacene H."/>
        </authorList>
    </citation>
    <scope>NUCLEOTIDE SEQUENCE [LARGE SCALE GENOMIC DNA]</scope>
    <source>
        <strain evidence="7 8">M5A</strain>
    </source>
</reference>
<dbReference type="PANTHER" id="PTHR11228:SF7">
    <property type="entry name" value="PQQA PEPTIDE CYCLASE"/>
    <property type="match status" value="1"/>
</dbReference>
<keyword evidence="4" id="KW-0411">Iron-sulfur</keyword>
<evidence type="ECO:0000256" key="1">
    <source>
        <dbReference type="ARBA" id="ARBA00022691"/>
    </source>
</evidence>
<evidence type="ECO:0000259" key="6">
    <source>
        <dbReference type="Pfam" id="PF13186"/>
    </source>
</evidence>
<gene>
    <name evidence="7" type="ORF">CEP50_12855</name>
</gene>
<feature type="domain" description="Radical SAM core" evidence="5">
    <location>
        <begin position="1"/>
        <end position="136"/>
    </location>
</feature>
<dbReference type="GO" id="GO:0046872">
    <property type="term" value="F:metal ion binding"/>
    <property type="evidence" value="ECO:0007669"/>
    <property type="project" value="UniProtKB-KW"/>
</dbReference>
<comment type="caution">
    <text evidence="7">The sequence shown here is derived from an EMBL/GenBank/DDBJ whole genome shotgun (WGS) entry which is preliminary data.</text>
</comment>
<protein>
    <submittedName>
        <fullName evidence="7">Radical SAM protein</fullName>
    </submittedName>
</protein>
<dbReference type="GO" id="GO:0003824">
    <property type="term" value="F:catalytic activity"/>
    <property type="evidence" value="ECO:0007669"/>
    <property type="project" value="InterPro"/>
</dbReference>
<dbReference type="CDD" id="cd21109">
    <property type="entry name" value="SPASM"/>
    <property type="match status" value="1"/>
</dbReference>
<name>A0A2T0GV39_ACTMO</name>
<dbReference type="GO" id="GO:0051536">
    <property type="term" value="F:iron-sulfur cluster binding"/>
    <property type="evidence" value="ECO:0007669"/>
    <property type="project" value="UniProtKB-KW"/>
</dbReference>
<dbReference type="InterPro" id="IPR013785">
    <property type="entry name" value="Aldolase_TIM"/>
</dbReference>
<dbReference type="Gene3D" id="3.20.20.70">
    <property type="entry name" value="Aldolase class I"/>
    <property type="match status" value="1"/>
</dbReference>
<dbReference type="PANTHER" id="PTHR11228">
    <property type="entry name" value="RADICAL SAM DOMAIN PROTEIN"/>
    <property type="match status" value="1"/>
</dbReference>
<evidence type="ECO:0000313" key="7">
    <source>
        <dbReference type="EMBL" id="PRW62986.1"/>
    </source>
</evidence>
<dbReference type="InterPro" id="IPR050377">
    <property type="entry name" value="Radical_SAM_PqqE_MftC-like"/>
</dbReference>
<proteinExistence type="predicted"/>
<keyword evidence="2" id="KW-0479">Metal-binding</keyword>
<dbReference type="InParanoid" id="A0A2T0GV39"/>
<dbReference type="CDD" id="cd01335">
    <property type="entry name" value="Radical_SAM"/>
    <property type="match status" value="1"/>
</dbReference>
<dbReference type="AlphaFoldDB" id="A0A2T0GV39"/>
<evidence type="ECO:0000259" key="5">
    <source>
        <dbReference type="Pfam" id="PF04055"/>
    </source>
</evidence>
<dbReference type="EMBL" id="PVSR01000022">
    <property type="protein sequence ID" value="PRW62986.1"/>
    <property type="molecule type" value="Genomic_DNA"/>
</dbReference>
<dbReference type="SFLD" id="SFLDG01386">
    <property type="entry name" value="main_SPASM_domain-containing"/>
    <property type="match status" value="1"/>
</dbReference>
<keyword evidence="1" id="KW-0949">S-adenosyl-L-methionine</keyword>
<accession>A0A2T0GV39</accession>
<dbReference type="InterPro" id="IPR058240">
    <property type="entry name" value="rSAM_sf"/>
</dbReference>
<sequence length="286" mass="30795">MEITGKCQLECTHCYADSGPGVDHGTMTESDWRRTIDQAAELGTEMVQFIGGEPTLHPTLPTLMEHARSRGVEVEVFSNLVHVRPAVWDVLSLPGVRLATSYYSDDAGEHAAVTRRNTHERTKSNIAEAVRRSIPLRVGVVDLADGQRSEQAVAELRALGVSEIGTDRLRQVGRGVQVEEASLNQLCGHCGNGKIAVAPTGEVWPCVFSRWMSVGNAREYALADILTSPRMAATEQQLRDHFGAFPRSACDPQCGPNCGPACNPSCWPTGAGPCGPKGGCQPNYDA</sequence>
<dbReference type="InterPro" id="IPR007197">
    <property type="entry name" value="rSAM"/>
</dbReference>
<dbReference type="SFLD" id="SFLDF00365">
    <property type="entry name" value="thuricin_CD_(TrnCD-like)"/>
    <property type="match status" value="1"/>
</dbReference>
<evidence type="ECO:0000256" key="3">
    <source>
        <dbReference type="ARBA" id="ARBA00023004"/>
    </source>
</evidence>
<keyword evidence="8" id="KW-1185">Reference proteome</keyword>
<dbReference type="InterPro" id="IPR023885">
    <property type="entry name" value="4Fe4S-binding_SPASM_dom"/>
</dbReference>
<organism evidence="7 8">
    <name type="scientific">Actinopolyspora mortivallis</name>
    <dbReference type="NCBI Taxonomy" id="33906"/>
    <lineage>
        <taxon>Bacteria</taxon>
        <taxon>Bacillati</taxon>
        <taxon>Actinomycetota</taxon>
        <taxon>Actinomycetes</taxon>
        <taxon>Actinopolysporales</taxon>
        <taxon>Actinopolysporaceae</taxon>
        <taxon>Actinopolyspora</taxon>
    </lineage>
</organism>